<accession>A0A562ZP18</accession>
<keyword evidence="1" id="KW-0472">Membrane</keyword>
<reference evidence="2 3" key="1">
    <citation type="submission" date="2019-07" db="EMBL/GenBank/DDBJ databases">
        <title>Caenimonas sedimenti sp. nov., isolated from activated sludge.</title>
        <authorList>
            <person name="Xu J."/>
        </authorList>
    </citation>
    <scope>NUCLEOTIDE SEQUENCE [LARGE SCALE GENOMIC DNA]</scope>
    <source>
        <strain evidence="2 3">HX-9-20</strain>
    </source>
</reference>
<evidence type="ECO:0000256" key="1">
    <source>
        <dbReference type="SAM" id="Phobius"/>
    </source>
</evidence>
<dbReference type="Proteomes" id="UP000318199">
    <property type="component" value="Unassembled WGS sequence"/>
</dbReference>
<feature type="transmembrane region" description="Helical" evidence="1">
    <location>
        <begin position="55"/>
        <end position="78"/>
    </location>
</feature>
<dbReference type="EMBL" id="VOBQ01000013">
    <property type="protein sequence ID" value="TWO70055.1"/>
    <property type="molecule type" value="Genomic_DNA"/>
</dbReference>
<protein>
    <recommendedName>
        <fullName evidence="4">DUF4345 domain-containing protein</fullName>
    </recommendedName>
</protein>
<evidence type="ECO:0000313" key="3">
    <source>
        <dbReference type="Proteomes" id="UP000318199"/>
    </source>
</evidence>
<comment type="caution">
    <text evidence="2">The sequence shown here is derived from an EMBL/GenBank/DDBJ whole genome shotgun (WGS) entry which is preliminary data.</text>
</comment>
<sequence>MTRLSGKVFAVCGLWMVLLGVYFIFLRPALLPEDPRFMGTSLEALRLAAPGLERWLGHVFNVMGGFMVAAGALTALVAWRFLAARAPGALLAMSVAGLFSVALMSATNFMLHSDFRWLLLAPALLWALGLGCYLRERQTPRES</sequence>
<keyword evidence="1" id="KW-1133">Transmembrane helix</keyword>
<gene>
    <name evidence="2" type="ORF">FN976_17110</name>
</gene>
<name>A0A562ZP18_9BURK</name>
<dbReference type="RefSeq" id="WP_145894251.1">
    <property type="nucleotide sequence ID" value="NZ_VOBQ01000013.1"/>
</dbReference>
<dbReference type="AlphaFoldDB" id="A0A562ZP18"/>
<keyword evidence="3" id="KW-1185">Reference proteome</keyword>
<feature type="transmembrane region" description="Helical" evidence="1">
    <location>
        <begin position="7"/>
        <end position="25"/>
    </location>
</feature>
<keyword evidence="1" id="KW-0812">Transmembrane</keyword>
<feature type="transmembrane region" description="Helical" evidence="1">
    <location>
        <begin position="90"/>
        <end position="111"/>
    </location>
</feature>
<dbReference type="OrthoDB" id="8854344at2"/>
<feature type="transmembrane region" description="Helical" evidence="1">
    <location>
        <begin position="117"/>
        <end position="134"/>
    </location>
</feature>
<organism evidence="2 3">
    <name type="scientific">Caenimonas sedimenti</name>
    <dbReference type="NCBI Taxonomy" id="2596921"/>
    <lineage>
        <taxon>Bacteria</taxon>
        <taxon>Pseudomonadati</taxon>
        <taxon>Pseudomonadota</taxon>
        <taxon>Betaproteobacteria</taxon>
        <taxon>Burkholderiales</taxon>
        <taxon>Comamonadaceae</taxon>
        <taxon>Caenimonas</taxon>
    </lineage>
</organism>
<evidence type="ECO:0000313" key="2">
    <source>
        <dbReference type="EMBL" id="TWO70055.1"/>
    </source>
</evidence>
<proteinExistence type="predicted"/>
<evidence type="ECO:0008006" key="4">
    <source>
        <dbReference type="Google" id="ProtNLM"/>
    </source>
</evidence>